<feature type="compositionally biased region" description="Low complexity" evidence="1">
    <location>
        <begin position="310"/>
        <end position="385"/>
    </location>
</feature>
<organism evidence="2 3">
    <name type="scientific">Vanrija pseudolonga</name>
    <dbReference type="NCBI Taxonomy" id="143232"/>
    <lineage>
        <taxon>Eukaryota</taxon>
        <taxon>Fungi</taxon>
        <taxon>Dikarya</taxon>
        <taxon>Basidiomycota</taxon>
        <taxon>Agaricomycotina</taxon>
        <taxon>Tremellomycetes</taxon>
        <taxon>Trichosporonales</taxon>
        <taxon>Trichosporonaceae</taxon>
        <taxon>Vanrija</taxon>
    </lineage>
</organism>
<feature type="compositionally biased region" description="Low complexity" evidence="1">
    <location>
        <begin position="880"/>
        <end position="892"/>
    </location>
</feature>
<dbReference type="PANTHER" id="PTHR38701:SF1">
    <property type="entry name" value="UP-REGULATED DURING SEPTATION PROTEIN 1 DOMAIN-CONTAINING PROTEIN"/>
    <property type="match status" value="1"/>
</dbReference>
<feature type="compositionally biased region" description="Polar residues" evidence="1">
    <location>
        <begin position="216"/>
        <end position="227"/>
    </location>
</feature>
<feature type="compositionally biased region" description="Low complexity" evidence="1">
    <location>
        <begin position="25"/>
        <end position="52"/>
    </location>
</feature>
<name>A0AAF0Y8H3_9TREE</name>
<feature type="compositionally biased region" description="Polar residues" evidence="1">
    <location>
        <begin position="565"/>
        <end position="575"/>
    </location>
</feature>
<proteinExistence type="predicted"/>
<feature type="compositionally biased region" description="Low complexity" evidence="1">
    <location>
        <begin position="394"/>
        <end position="436"/>
    </location>
</feature>
<feature type="compositionally biased region" description="Polar residues" evidence="1">
    <location>
        <begin position="530"/>
        <end position="539"/>
    </location>
</feature>
<feature type="compositionally biased region" description="Low complexity" evidence="1">
    <location>
        <begin position="61"/>
        <end position="72"/>
    </location>
</feature>
<feature type="region of interest" description="Disordered" evidence="1">
    <location>
        <begin position="520"/>
        <end position="542"/>
    </location>
</feature>
<evidence type="ECO:0000256" key="1">
    <source>
        <dbReference type="SAM" id="MobiDB-lite"/>
    </source>
</evidence>
<evidence type="ECO:0000313" key="2">
    <source>
        <dbReference type="EMBL" id="WOO79881.1"/>
    </source>
</evidence>
<gene>
    <name evidence="2" type="ORF">LOC62_02G003395</name>
</gene>
<keyword evidence="3" id="KW-1185">Reference proteome</keyword>
<feature type="compositionally biased region" description="Polar residues" evidence="1">
    <location>
        <begin position="246"/>
        <end position="258"/>
    </location>
</feature>
<feature type="compositionally biased region" description="Low complexity" evidence="1">
    <location>
        <begin position="232"/>
        <end position="245"/>
    </location>
</feature>
<dbReference type="Proteomes" id="UP000827549">
    <property type="component" value="Chromosome 2"/>
</dbReference>
<dbReference type="PANTHER" id="PTHR38701">
    <property type="entry name" value="CHROMOSOME 8, WHOLE GENOME SHOTGUN SEQUENCE"/>
    <property type="match status" value="1"/>
</dbReference>
<feature type="compositionally biased region" description="Pro residues" evidence="1">
    <location>
        <begin position="599"/>
        <end position="615"/>
    </location>
</feature>
<feature type="region of interest" description="Disordered" evidence="1">
    <location>
        <begin position="302"/>
        <end position="458"/>
    </location>
</feature>
<dbReference type="AlphaFoldDB" id="A0AAF0Y8H3"/>
<feature type="compositionally biased region" description="Low complexity" evidence="1">
    <location>
        <begin position="276"/>
        <end position="287"/>
    </location>
</feature>
<reference evidence="2" key="1">
    <citation type="submission" date="2023-10" db="EMBL/GenBank/DDBJ databases">
        <authorList>
            <person name="Noh H."/>
        </authorList>
    </citation>
    <scope>NUCLEOTIDE SEQUENCE</scope>
    <source>
        <strain evidence="2">DUCC4014</strain>
    </source>
</reference>
<feature type="region of interest" description="Disordered" evidence="1">
    <location>
        <begin position="562"/>
        <end position="617"/>
    </location>
</feature>
<feature type="region of interest" description="Disordered" evidence="1">
    <location>
        <begin position="632"/>
        <end position="665"/>
    </location>
</feature>
<accession>A0AAF0Y8H3</accession>
<dbReference type="RefSeq" id="XP_062625913.1">
    <property type="nucleotide sequence ID" value="XM_062769930.1"/>
</dbReference>
<feature type="compositionally biased region" description="Low complexity" evidence="1">
    <location>
        <begin position="180"/>
        <end position="204"/>
    </location>
</feature>
<feature type="region of interest" description="Disordered" evidence="1">
    <location>
        <begin position="870"/>
        <end position="892"/>
    </location>
</feature>
<sequence>MSNWSRGAPSSPRRRTVNKDRSEVAAAAAAAAAAVTPTTPTSTTTTTITNTPHILLPLPSSPTQQRRSPSSTWHAPSSPRFKDKSTPRPLLEPKSPATPPNRSLSNRFLFSLTPPFKHDNSGSSSSSSPSPTPPRRGSATLEPRPHIARISPSTPIIMSGSSSSAAPRPAVRRKVTGQMSLSSTPTPSTSSLASVSASTSTASTQPRLKARVNPASIASSPVGSGASTPGLRPARAPSTTASSSSIGLRTESTPSSRARSPVGAGTPRSVLGGAGTAARGAAAAGGAKPLVAKAQVPASHVLTTPGLPTAASSSLSSASGLSRRLSHSAAATGSGAASPAPTTTGPTKVRSPSIVSGSSTPGPTTPASSVLSGVSASSAQTSSSTPKAKPSGSTPTHDPAAATTAPAAHIRPSPATPTPASVSSPTPSTTALSTSPEDSLGFRAAHVAHASRPQVSPLAQVTPASANMTAVSPLPAIAALQTQQRSTALLSPSTLIPERKPSPPPLFGVGLEAPVPRAPFGTASLVEPEPSSNHSSPVRSTRPLDAVSPLHAAFQHVFQHPAASCPTSPNPSSGLALSGAADTGSIADRPPRKHHHPLPWNPYAPPPPLPLPPTSPELRTVALPLMTPTRSIESVDGTPLRGPGAWTSRRLSSSSEGGYSPVRHKLDLPRMGRDRLSGSTIADADADDGDGDIEDHDEELKLKAVVSADGFSDAEKAKVERKIADLEISNSSLLAINRSLEGTKAKQRSEITKLRRMLRETRIAPPLASTPFASPPHGLRSSDDEGATSGGGEDEFEEAMDDPALERRWDRLVSLVSAMRKRGEECVAMGKEETRPGVQRVLGWLEVEAMDRENGGGSFGGSQLVSAATSEVDVTDAAGTEITETTEVTEGY</sequence>
<feature type="compositionally biased region" description="Acidic residues" evidence="1">
    <location>
        <begin position="792"/>
        <end position="803"/>
    </location>
</feature>
<feature type="region of interest" description="Disordered" evidence="1">
    <location>
        <begin position="762"/>
        <end position="803"/>
    </location>
</feature>
<feature type="region of interest" description="Disordered" evidence="1">
    <location>
        <begin position="1"/>
        <end position="288"/>
    </location>
</feature>
<protein>
    <submittedName>
        <fullName evidence="2">Uncharacterized protein</fullName>
    </submittedName>
</protein>
<feature type="compositionally biased region" description="Low complexity" evidence="1">
    <location>
        <begin position="150"/>
        <end position="169"/>
    </location>
</feature>
<dbReference type="GeneID" id="87806639"/>
<dbReference type="EMBL" id="CP086715">
    <property type="protein sequence ID" value="WOO79881.1"/>
    <property type="molecule type" value="Genomic_DNA"/>
</dbReference>
<evidence type="ECO:0000313" key="3">
    <source>
        <dbReference type="Proteomes" id="UP000827549"/>
    </source>
</evidence>